<name>A0ABN3KFJ7_9ACTN</name>
<protein>
    <submittedName>
        <fullName evidence="1">Uncharacterized protein</fullName>
    </submittedName>
</protein>
<sequence length="53" mass="5792">MSAQEQALNEVDTIDIPLPATEEQRELVLAGASLEIEEISADAGHFSSSYRRC</sequence>
<dbReference type="EMBL" id="BAAARW010000044">
    <property type="protein sequence ID" value="GAA2455871.1"/>
    <property type="molecule type" value="Genomic_DNA"/>
</dbReference>
<keyword evidence="2" id="KW-1185">Reference proteome</keyword>
<reference evidence="1 2" key="1">
    <citation type="journal article" date="2019" name="Int. J. Syst. Evol. Microbiol.">
        <title>The Global Catalogue of Microorganisms (GCM) 10K type strain sequencing project: providing services to taxonomists for standard genome sequencing and annotation.</title>
        <authorList>
            <consortium name="The Broad Institute Genomics Platform"/>
            <consortium name="The Broad Institute Genome Sequencing Center for Infectious Disease"/>
            <person name="Wu L."/>
            <person name="Ma J."/>
        </authorList>
    </citation>
    <scope>NUCLEOTIDE SEQUENCE [LARGE SCALE GENOMIC DNA]</scope>
    <source>
        <strain evidence="1 2">JCM 3325</strain>
    </source>
</reference>
<dbReference type="RefSeq" id="WP_344597761.1">
    <property type="nucleotide sequence ID" value="NZ_BAAARW010000044.1"/>
</dbReference>
<proteinExistence type="predicted"/>
<accession>A0ABN3KFJ7</accession>
<dbReference type="Proteomes" id="UP001501231">
    <property type="component" value="Unassembled WGS sequence"/>
</dbReference>
<evidence type="ECO:0000313" key="1">
    <source>
        <dbReference type="EMBL" id="GAA2455871.1"/>
    </source>
</evidence>
<evidence type="ECO:0000313" key="2">
    <source>
        <dbReference type="Proteomes" id="UP001501231"/>
    </source>
</evidence>
<comment type="caution">
    <text evidence="1">The sequence shown here is derived from an EMBL/GenBank/DDBJ whole genome shotgun (WGS) entry which is preliminary data.</text>
</comment>
<gene>
    <name evidence="1" type="ORF">GCM10010191_88940</name>
</gene>
<organism evidence="1 2">
    <name type="scientific">Actinomadura vinacea</name>
    <dbReference type="NCBI Taxonomy" id="115336"/>
    <lineage>
        <taxon>Bacteria</taxon>
        <taxon>Bacillati</taxon>
        <taxon>Actinomycetota</taxon>
        <taxon>Actinomycetes</taxon>
        <taxon>Streptosporangiales</taxon>
        <taxon>Thermomonosporaceae</taxon>
        <taxon>Actinomadura</taxon>
    </lineage>
</organism>